<dbReference type="Proteomes" id="UP000180098">
    <property type="component" value="Unassembled WGS sequence"/>
</dbReference>
<keyword evidence="1" id="KW-0812">Transmembrane</keyword>
<dbReference type="EMBL" id="MLQQ01000043">
    <property type="protein sequence ID" value="OIJ09687.1"/>
    <property type="molecule type" value="Genomic_DNA"/>
</dbReference>
<keyword evidence="1" id="KW-0472">Membrane</keyword>
<evidence type="ECO:0000256" key="1">
    <source>
        <dbReference type="SAM" id="Phobius"/>
    </source>
</evidence>
<feature type="transmembrane region" description="Helical" evidence="1">
    <location>
        <begin position="54"/>
        <end position="72"/>
    </location>
</feature>
<evidence type="ECO:0000313" key="2">
    <source>
        <dbReference type="EMBL" id="OIJ09687.1"/>
    </source>
</evidence>
<accession>A0A1S2LD71</accession>
<reference evidence="2 3" key="1">
    <citation type="submission" date="2016-10" db="EMBL/GenBank/DDBJ databases">
        <title>Draft genome sequences of four alkaliphilic bacteria belonging to the Anaerobacillus genus.</title>
        <authorList>
            <person name="Bassil N.M."/>
            <person name="Lloyd J.R."/>
        </authorList>
    </citation>
    <scope>NUCLEOTIDE SEQUENCE [LARGE SCALE GENOMIC DNA]</scope>
    <source>
        <strain evidence="2 3">DSM 15340</strain>
    </source>
</reference>
<organism evidence="2 3">
    <name type="scientific">Anaerobacillus arseniciselenatis</name>
    <dbReference type="NCBI Taxonomy" id="85682"/>
    <lineage>
        <taxon>Bacteria</taxon>
        <taxon>Bacillati</taxon>
        <taxon>Bacillota</taxon>
        <taxon>Bacilli</taxon>
        <taxon>Bacillales</taxon>
        <taxon>Bacillaceae</taxon>
        <taxon>Anaerobacillus</taxon>
    </lineage>
</organism>
<comment type="caution">
    <text evidence="2">The sequence shown here is derived from an EMBL/GenBank/DDBJ whole genome shotgun (WGS) entry which is preliminary data.</text>
</comment>
<dbReference type="OrthoDB" id="2456745at2"/>
<name>A0A1S2LD71_9BACI</name>
<dbReference type="RefSeq" id="WP_071314413.1">
    <property type="nucleotide sequence ID" value="NZ_MLQQ01000043.1"/>
</dbReference>
<keyword evidence="1" id="KW-1133">Transmembrane helix</keyword>
<feature type="transmembrane region" description="Helical" evidence="1">
    <location>
        <begin position="7"/>
        <end position="23"/>
    </location>
</feature>
<sequence length="74" mass="8239">MNKNTSLILGSVFILTSGLIYSIERLSSTVHWLALIKTAGSYPTIVEYSFFDNIFTPIFLVVGIVLLVISLMKK</sequence>
<evidence type="ECO:0000313" key="3">
    <source>
        <dbReference type="Proteomes" id="UP000180098"/>
    </source>
</evidence>
<protein>
    <submittedName>
        <fullName evidence="2">Uncharacterized protein</fullName>
    </submittedName>
</protein>
<proteinExistence type="predicted"/>
<gene>
    <name evidence="2" type="ORF">BKP35_16150</name>
</gene>
<dbReference type="AlphaFoldDB" id="A0A1S2LD71"/>
<keyword evidence="3" id="KW-1185">Reference proteome</keyword>